<sequence>MQGLCYRKQLQNRRPAKQDHHDFSRFCMVSLCGSHGNGDRNAIGFVYPDYITCVCRISDIFSLATYIWSMKTFFLTAYNYFT</sequence>
<reference evidence="1" key="1">
    <citation type="journal article" date="2013" name="Nat. Commun.">
        <title>Whole-genome sequencing of Oryza brachyantha reveals mechanisms underlying Oryza genome evolution.</title>
        <authorList>
            <person name="Chen J."/>
            <person name="Huang Q."/>
            <person name="Gao D."/>
            <person name="Wang J."/>
            <person name="Lang Y."/>
            <person name="Liu T."/>
            <person name="Li B."/>
            <person name="Bai Z."/>
            <person name="Luis Goicoechea J."/>
            <person name="Liang C."/>
            <person name="Chen C."/>
            <person name="Zhang W."/>
            <person name="Sun S."/>
            <person name="Liao Y."/>
            <person name="Zhang X."/>
            <person name="Yang L."/>
            <person name="Song C."/>
            <person name="Wang M."/>
            <person name="Shi J."/>
            <person name="Liu G."/>
            <person name="Liu J."/>
            <person name="Zhou H."/>
            <person name="Zhou W."/>
            <person name="Yu Q."/>
            <person name="An N."/>
            <person name="Chen Y."/>
            <person name="Cai Q."/>
            <person name="Wang B."/>
            <person name="Liu B."/>
            <person name="Min J."/>
            <person name="Huang Y."/>
            <person name="Wu H."/>
            <person name="Li Z."/>
            <person name="Zhang Y."/>
            <person name="Yin Y."/>
            <person name="Song W."/>
            <person name="Jiang J."/>
            <person name="Jackson S.A."/>
            <person name="Wing R.A."/>
            <person name="Wang J."/>
            <person name="Chen M."/>
        </authorList>
    </citation>
    <scope>NUCLEOTIDE SEQUENCE [LARGE SCALE GENOMIC DNA]</scope>
    <source>
        <strain evidence="1">cv. IRGC 101232</strain>
    </source>
</reference>
<evidence type="ECO:0000313" key="2">
    <source>
        <dbReference type="Proteomes" id="UP000006038"/>
    </source>
</evidence>
<organism evidence="1">
    <name type="scientific">Oryza brachyantha</name>
    <name type="common">malo sina</name>
    <dbReference type="NCBI Taxonomy" id="4533"/>
    <lineage>
        <taxon>Eukaryota</taxon>
        <taxon>Viridiplantae</taxon>
        <taxon>Streptophyta</taxon>
        <taxon>Embryophyta</taxon>
        <taxon>Tracheophyta</taxon>
        <taxon>Spermatophyta</taxon>
        <taxon>Magnoliopsida</taxon>
        <taxon>Liliopsida</taxon>
        <taxon>Poales</taxon>
        <taxon>Poaceae</taxon>
        <taxon>BOP clade</taxon>
        <taxon>Oryzoideae</taxon>
        <taxon>Oryzeae</taxon>
        <taxon>Oryzinae</taxon>
        <taxon>Oryza</taxon>
    </lineage>
</organism>
<name>J3N6H1_ORYBR</name>
<evidence type="ECO:0000313" key="1">
    <source>
        <dbReference type="EnsemblPlants" id="OB11G14070.1"/>
    </source>
</evidence>
<dbReference type="EnsemblPlants" id="OB11G14070.1">
    <property type="protein sequence ID" value="OB11G14070.1"/>
    <property type="gene ID" value="OB11G14070"/>
</dbReference>
<dbReference type="Proteomes" id="UP000006038">
    <property type="component" value="Chromosome 11"/>
</dbReference>
<dbReference type="Gramene" id="OB11G14070.1">
    <property type="protein sequence ID" value="OB11G14070.1"/>
    <property type="gene ID" value="OB11G14070"/>
</dbReference>
<protein>
    <submittedName>
        <fullName evidence="1">Uncharacterized protein</fullName>
    </submittedName>
</protein>
<keyword evidence="2" id="KW-1185">Reference proteome</keyword>
<dbReference type="AlphaFoldDB" id="J3N6H1"/>
<proteinExistence type="predicted"/>
<accession>J3N6H1</accession>
<dbReference type="HOGENOM" id="CLU_2561983_0_0_1"/>
<reference evidence="1" key="2">
    <citation type="submission" date="2013-04" db="UniProtKB">
        <authorList>
            <consortium name="EnsemblPlants"/>
        </authorList>
    </citation>
    <scope>IDENTIFICATION</scope>
</reference>